<dbReference type="PANTHER" id="PTHR30506:SF3">
    <property type="entry name" value="UPF0126 INNER MEMBRANE PROTEIN YADS-RELATED"/>
    <property type="match status" value="1"/>
</dbReference>
<comment type="similarity">
    <text evidence="2">Belongs to the UPF0126 family.</text>
</comment>
<dbReference type="Proteomes" id="UP000316471">
    <property type="component" value="Unassembled WGS sequence"/>
</dbReference>
<evidence type="ECO:0000256" key="5">
    <source>
        <dbReference type="ARBA" id="ARBA00022989"/>
    </source>
</evidence>
<keyword evidence="3" id="KW-1003">Cell membrane</keyword>
<feature type="transmembrane region" description="Helical" evidence="7">
    <location>
        <begin position="12"/>
        <end position="34"/>
    </location>
</feature>
<dbReference type="EMBL" id="VLKP01000020">
    <property type="protein sequence ID" value="TWI05390.1"/>
    <property type="molecule type" value="Genomic_DNA"/>
</dbReference>
<dbReference type="AlphaFoldDB" id="A0A562LCN5"/>
<evidence type="ECO:0000256" key="6">
    <source>
        <dbReference type="ARBA" id="ARBA00023136"/>
    </source>
</evidence>
<dbReference type="PANTHER" id="PTHR30506">
    <property type="entry name" value="INNER MEMBRANE PROTEIN"/>
    <property type="match status" value="1"/>
</dbReference>
<name>A0A562LCN5_9GAMM</name>
<feature type="transmembrane region" description="Helical" evidence="7">
    <location>
        <begin position="74"/>
        <end position="94"/>
    </location>
</feature>
<organism evidence="9 10">
    <name type="scientific">Aerolutibacter ruishenii</name>
    <dbReference type="NCBI Taxonomy" id="686800"/>
    <lineage>
        <taxon>Bacteria</taxon>
        <taxon>Pseudomonadati</taxon>
        <taxon>Pseudomonadota</taxon>
        <taxon>Gammaproteobacteria</taxon>
        <taxon>Lysobacterales</taxon>
        <taxon>Lysobacteraceae</taxon>
        <taxon>Aerolutibacter</taxon>
    </lineage>
</organism>
<sequence length="214" mass="22105">MTEQQVVTELHRTLVLCLDLGGTFAFALSGAMVGIRRRLDLFGVLLLAYAASTAGGVGRDVMIDTVPPVALRDWRYLAVSVAAGGLAFFCTGVVKKLRDPVRVMDAVGLAFFAVAGTQKALLYGAGPLGAALLGMMTGIGGGIVRDVLVREIPAVLRSEFYAIAALAGAACVVAGGLLRVPVLASAVVGGVVCFGLRMIGIRRGWQLPVAGTPH</sequence>
<keyword evidence="5 7" id="KW-1133">Transmembrane helix</keyword>
<keyword evidence="6 7" id="KW-0472">Membrane</keyword>
<feature type="domain" description="Glycine transporter" evidence="8">
    <location>
        <begin position="103"/>
        <end position="174"/>
    </location>
</feature>
<evidence type="ECO:0000313" key="10">
    <source>
        <dbReference type="Proteomes" id="UP000316471"/>
    </source>
</evidence>
<dbReference type="GO" id="GO:0005886">
    <property type="term" value="C:plasma membrane"/>
    <property type="evidence" value="ECO:0007669"/>
    <property type="project" value="UniProtKB-SubCell"/>
</dbReference>
<evidence type="ECO:0000256" key="7">
    <source>
        <dbReference type="SAM" id="Phobius"/>
    </source>
</evidence>
<protein>
    <submittedName>
        <fullName evidence="9">Putative membrane protein YeiH</fullName>
    </submittedName>
</protein>
<reference evidence="9 10" key="1">
    <citation type="journal article" date="2015" name="Stand. Genomic Sci.">
        <title>Genomic Encyclopedia of Bacterial and Archaeal Type Strains, Phase III: the genomes of soil and plant-associated and newly described type strains.</title>
        <authorList>
            <person name="Whitman W.B."/>
            <person name="Woyke T."/>
            <person name="Klenk H.P."/>
            <person name="Zhou Y."/>
            <person name="Lilburn T.G."/>
            <person name="Beck B.J."/>
            <person name="De Vos P."/>
            <person name="Vandamme P."/>
            <person name="Eisen J.A."/>
            <person name="Garrity G."/>
            <person name="Hugenholtz P."/>
            <person name="Kyrpides N.C."/>
        </authorList>
    </citation>
    <scope>NUCLEOTIDE SEQUENCE [LARGE SCALE GENOMIC DNA]</scope>
    <source>
        <strain evidence="9 10">CGMCC 1.10136</strain>
    </source>
</reference>
<comment type="subcellular location">
    <subcellularLocation>
        <location evidence="1">Cell membrane</location>
        <topology evidence="1">Multi-pass membrane protein</topology>
    </subcellularLocation>
</comment>
<feature type="transmembrane region" description="Helical" evidence="7">
    <location>
        <begin position="41"/>
        <end position="62"/>
    </location>
</feature>
<dbReference type="InterPro" id="IPR005115">
    <property type="entry name" value="Gly_transporter"/>
</dbReference>
<evidence type="ECO:0000256" key="4">
    <source>
        <dbReference type="ARBA" id="ARBA00022692"/>
    </source>
</evidence>
<feature type="transmembrane region" description="Helical" evidence="7">
    <location>
        <begin position="160"/>
        <end position="177"/>
    </location>
</feature>
<evidence type="ECO:0000313" key="9">
    <source>
        <dbReference type="EMBL" id="TWI05390.1"/>
    </source>
</evidence>
<evidence type="ECO:0000256" key="2">
    <source>
        <dbReference type="ARBA" id="ARBA00008193"/>
    </source>
</evidence>
<evidence type="ECO:0000256" key="3">
    <source>
        <dbReference type="ARBA" id="ARBA00022475"/>
    </source>
</evidence>
<feature type="transmembrane region" description="Helical" evidence="7">
    <location>
        <begin position="183"/>
        <end position="200"/>
    </location>
</feature>
<feature type="transmembrane region" description="Helical" evidence="7">
    <location>
        <begin position="130"/>
        <end position="148"/>
    </location>
</feature>
<gene>
    <name evidence="9" type="ORF">IP93_03062</name>
</gene>
<evidence type="ECO:0000259" key="8">
    <source>
        <dbReference type="Pfam" id="PF03458"/>
    </source>
</evidence>
<feature type="domain" description="Glycine transporter" evidence="8">
    <location>
        <begin position="17"/>
        <end position="90"/>
    </location>
</feature>
<dbReference type="RefSeq" id="WP_242006895.1">
    <property type="nucleotide sequence ID" value="NZ_VLKP01000020.1"/>
</dbReference>
<accession>A0A562LCN5</accession>
<proteinExistence type="inferred from homology"/>
<dbReference type="Pfam" id="PF03458">
    <property type="entry name" value="Gly_transporter"/>
    <property type="match status" value="2"/>
</dbReference>
<keyword evidence="4 7" id="KW-0812">Transmembrane</keyword>
<evidence type="ECO:0000256" key="1">
    <source>
        <dbReference type="ARBA" id="ARBA00004651"/>
    </source>
</evidence>
<keyword evidence="10" id="KW-1185">Reference proteome</keyword>
<comment type="caution">
    <text evidence="9">The sequence shown here is derived from an EMBL/GenBank/DDBJ whole genome shotgun (WGS) entry which is preliminary data.</text>
</comment>